<name>A0ABW2FAB9_9BACL</name>
<protein>
    <submittedName>
        <fullName evidence="7">Oligosaccharide flippase family protein</fullName>
    </submittedName>
</protein>
<feature type="transmembrane region" description="Helical" evidence="6">
    <location>
        <begin position="49"/>
        <end position="68"/>
    </location>
</feature>
<dbReference type="RefSeq" id="WP_378046004.1">
    <property type="nucleotide sequence ID" value="NZ_JBHMDN010000010.1"/>
</dbReference>
<keyword evidence="5 6" id="KW-0472">Membrane</keyword>
<feature type="transmembrane region" description="Helical" evidence="6">
    <location>
        <begin position="256"/>
        <end position="277"/>
    </location>
</feature>
<dbReference type="PANTHER" id="PTHR30250">
    <property type="entry name" value="PST FAMILY PREDICTED COLANIC ACID TRANSPORTER"/>
    <property type="match status" value="1"/>
</dbReference>
<feature type="transmembrane region" description="Helical" evidence="6">
    <location>
        <begin position="391"/>
        <end position="412"/>
    </location>
</feature>
<dbReference type="Proteomes" id="UP001596378">
    <property type="component" value="Unassembled WGS sequence"/>
</dbReference>
<feature type="transmembrane region" description="Helical" evidence="6">
    <location>
        <begin position="337"/>
        <end position="358"/>
    </location>
</feature>
<evidence type="ECO:0000256" key="4">
    <source>
        <dbReference type="ARBA" id="ARBA00022989"/>
    </source>
</evidence>
<proteinExistence type="predicted"/>
<dbReference type="EMBL" id="JBHTAI010000009">
    <property type="protein sequence ID" value="MFC7150188.1"/>
    <property type="molecule type" value="Genomic_DNA"/>
</dbReference>
<keyword evidence="8" id="KW-1185">Reference proteome</keyword>
<feature type="transmembrane region" description="Helical" evidence="6">
    <location>
        <begin position="229"/>
        <end position="250"/>
    </location>
</feature>
<evidence type="ECO:0000256" key="5">
    <source>
        <dbReference type="ARBA" id="ARBA00023136"/>
    </source>
</evidence>
<feature type="transmembrane region" description="Helical" evidence="6">
    <location>
        <begin position="117"/>
        <end position="137"/>
    </location>
</feature>
<evidence type="ECO:0000313" key="8">
    <source>
        <dbReference type="Proteomes" id="UP001596378"/>
    </source>
</evidence>
<feature type="transmembrane region" description="Helical" evidence="6">
    <location>
        <begin position="175"/>
        <end position="195"/>
    </location>
</feature>
<organism evidence="7 8">
    <name type="scientific">Cohnella cellulosilytica</name>
    <dbReference type="NCBI Taxonomy" id="986710"/>
    <lineage>
        <taxon>Bacteria</taxon>
        <taxon>Bacillati</taxon>
        <taxon>Bacillota</taxon>
        <taxon>Bacilli</taxon>
        <taxon>Bacillales</taxon>
        <taxon>Paenibacillaceae</taxon>
        <taxon>Cohnella</taxon>
    </lineage>
</organism>
<feature type="transmembrane region" description="Helical" evidence="6">
    <location>
        <begin position="298"/>
        <end position="317"/>
    </location>
</feature>
<reference evidence="8" key="1">
    <citation type="journal article" date="2019" name="Int. J. Syst. Evol. Microbiol.">
        <title>The Global Catalogue of Microorganisms (GCM) 10K type strain sequencing project: providing services to taxonomists for standard genome sequencing and annotation.</title>
        <authorList>
            <consortium name="The Broad Institute Genomics Platform"/>
            <consortium name="The Broad Institute Genome Sequencing Center for Infectious Disease"/>
            <person name="Wu L."/>
            <person name="Ma J."/>
        </authorList>
    </citation>
    <scope>NUCLEOTIDE SEQUENCE [LARGE SCALE GENOMIC DNA]</scope>
    <source>
        <strain evidence="8">KCTC 12907</strain>
    </source>
</reference>
<feature type="transmembrane region" description="Helical" evidence="6">
    <location>
        <begin position="80"/>
        <end position="105"/>
    </location>
</feature>
<dbReference type="InterPro" id="IPR050833">
    <property type="entry name" value="Poly_Biosynth_Transport"/>
</dbReference>
<evidence type="ECO:0000256" key="1">
    <source>
        <dbReference type="ARBA" id="ARBA00004651"/>
    </source>
</evidence>
<feature type="transmembrane region" description="Helical" evidence="6">
    <location>
        <begin position="12"/>
        <end position="37"/>
    </location>
</feature>
<gene>
    <name evidence="7" type="ORF">ACFQMJ_16800</name>
</gene>
<accession>A0ABW2FAB9</accession>
<feature type="transmembrane region" description="Helical" evidence="6">
    <location>
        <begin position="149"/>
        <end position="169"/>
    </location>
</feature>
<keyword evidence="2" id="KW-1003">Cell membrane</keyword>
<keyword evidence="4 6" id="KW-1133">Transmembrane helix</keyword>
<evidence type="ECO:0000256" key="3">
    <source>
        <dbReference type="ARBA" id="ARBA00022692"/>
    </source>
</evidence>
<dbReference type="PANTHER" id="PTHR30250:SF28">
    <property type="entry name" value="POLYSACCHARIDE BIOSYNTHESIS PROTEIN"/>
    <property type="match status" value="1"/>
</dbReference>
<keyword evidence="3 6" id="KW-0812">Transmembrane</keyword>
<sequence>MLAIRNIKNNIFFRNVIKLTTGTAISQLILMICSPILTRMYSPDDFGVLAIYISIGSIITVLATGRYEMSIILPQDERDATSLVLLCTISSFLTMILSFVITIYISPVIGEYPVSQFIYLVPLSVLFLSLTQTLMYWSNRKNKYKRIAVNKVINSIVMSCIQISCGLIFTLSYGLIIGLFVGQLISFILYLFYVYREDREKLKKISLRSVIENLRKYKKFPIYSMPTSVLDMFSNNMPLFILSSLFSYQIAGFYSLAVRMLSIPSSLLGMAVGQVFYPEFVKRLNENADYRSLLFSTWFRLALIGLLPMFVVLLYGGHLFGFLFGDSWVEAGKIASIISPMLYAMFISSPTSSTFIALNAQHINLFFGLAVFLMRPLTLYIGFINNSLIEGLYLLVIFEVIQIIIYNLVVLLKIKRISTVKIKGPYGGLND</sequence>
<comment type="caution">
    <text evidence="7">The sequence shown here is derived from an EMBL/GenBank/DDBJ whole genome shotgun (WGS) entry which is preliminary data.</text>
</comment>
<feature type="transmembrane region" description="Helical" evidence="6">
    <location>
        <begin position="365"/>
        <end position="385"/>
    </location>
</feature>
<comment type="subcellular location">
    <subcellularLocation>
        <location evidence="1">Cell membrane</location>
        <topology evidence="1">Multi-pass membrane protein</topology>
    </subcellularLocation>
</comment>
<dbReference type="Pfam" id="PF13440">
    <property type="entry name" value="Polysacc_synt_3"/>
    <property type="match status" value="1"/>
</dbReference>
<evidence type="ECO:0000256" key="2">
    <source>
        <dbReference type="ARBA" id="ARBA00022475"/>
    </source>
</evidence>
<evidence type="ECO:0000256" key="6">
    <source>
        <dbReference type="SAM" id="Phobius"/>
    </source>
</evidence>
<evidence type="ECO:0000313" key="7">
    <source>
        <dbReference type="EMBL" id="MFC7150188.1"/>
    </source>
</evidence>